<evidence type="ECO:0000259" key="5">
    <source>
        <dbReference type="Pfam" id="PF03088"/>
    </source>
</evidence>
<evidence type="ECO:0000256" key="1">
    <source>
        <dbReference type="ARBA" id="ARBA00009191"/>
    </source>
</evidence>
<dbReference type="AlphaFoldDB" id="A0A2G1XKC6"/>
<evidence type="ECO:0000313" key="7">
    <source>
        <dbReference type="Proteomes" id="UP000222531"/>
    </source>
</evidence>
<keyword evidence="3" id="KW-0325">Glycoprotein</keyword>
<dbReference type="Gene3D" id="2.120.10.30">
    <property type="entry name" value="TolB, C-terminal domain"/>
    <property type="match status" value="1"/>
</dbReference>
<dbReference type="SUPFAM" id="SSF63829">
    <property type="entry name" value="Calcium-dependent phosphotriesterase"/>
    <property type="match status" value="1"/>
</dbReference>
<dbReference type="GO" id="GO:0012505">
    <property type="term" value="C:endomembrane system"/>
    <property type="evidence" value="ECO:0007669"/>
    <property type="project" value="TreeGrafter"/>
</dbReference>
<evidence type="ECO:0000256" key="4">
    <source>
        <dbReference type="SAM" id="MobiDB-lite"/>
    </source>
</evidence>
<dbReference type="PANTHER" id="PTHR10426:SF88">
    <property type="entry name" value="ADIPOCYTE PLASMA MEMBRANE-ASSOCIATED PROTEIN HEMOMUCIN-RELATED"/>
    <property type="match status" value="1"/>
</dbReference>
<dbReference type="EMBL" id="NHZO01000136">
    <property type="protein sequence ID" value="PHQ51676.1"/>
    <property type="molecule type" value="Genomic_DNA"/>
</dbReference>
<evidence type="ECO:0000256" key="2">
    <source>
        <dbReference type="ARBA" id="ARBA00022553"/>
    </source>
</evidence>
<comment type="similarity">
    <text evidence="1">Belongs to the strictosidine synthase family.</text>
</comment>
<dbReference type="InterPro" id="IPR018119">
    <property type="entry name" value="Strictosidine_synth_cons-reg"/>
</dbReference>
<reference evidence="6 7" key="1">
    <citation type="journal article" date="2017" name="Biochemistry">
        <title>Identification of the Biosynthetic Pathway for the Antibiotic Bicyclomycin.</title>
        <authorList>
            <person name="Patteson J."/>
            <person name="Cai W."/>
            <person name="Johnson R.A."/>
            <person name="Santa Maria K."/>
            <person name="Li B."/>
        </authorList>
    </citation>
    <scope>NUCLEOTIDE SEQUENCE [LARGE SCALE GENOMIC DNA]</scope>
    <source>
        <strain evidence="6 7">ATCC 21532</strain>
    </source>
</reference>
<name>A0A2G1XKC6_STRCJ</name>
<dbReference type="InterPro" id="IPR011042">
    <property type="entry name" value="6-blade_b-propeller_TolB-like"/>
</dbReference>
<accession>A0A2G1XKC6</accession>
<keyword evidence="7" id="KW-1185">Reference proteome</keyword>
<dbReference type="OrthoDB" id="3332247at2"/>
<keyword evidence="2" id="KW-0597">Phosphoprotein</keyword>
<comment type="caution">
    <text evidence="6">The sequence shown here is derived from an EMBL/GenBank/DDBJ whole genome shotgun (WGS) entry which is preliminary data.</text>
</comment>
<dbReference type="Pfam" id="PF03088">
    <property type="entry name" value="Str_synth"/>
    <property type="match status" value="1"/>
</dbReference>
<protein>
    <submittedName>
        <fullName evidence="6">Strictosidine synthase</fullName>
    </submittedName>
</protein>
<dbReference type="RefSeq" id="WP_099198874.1">
    <property type="nucleotide sequence ID" value="NZ_JBIRXA010000002.1"/>
</dbReference>
<dbReference type="PANTHER" id="PTHR10426">
    <property type="entry name" value="STRICTOSIDINE SYNTHASE-RELATED"/>
    <property type="match status" value="1"/>
</dbReference>
<sequence length="339" mass="35906">MSQRKPALRPVVWQPPPRPARARARYGPDPLPPVRRLPLGASGPEDVRVDAEGRVLTGVSDGRVLGVDPVGGRVRTVADTGGRPLGLCPLPDGRLLVCDAERGLLRVEPGSGRVERLLREVAGTPLGVCSNAVTTADGTVYVSDASRRFPLAHWMGDLLEHSGTGRLVRWEPATGDAQVVLDGLHFANGVALASDGSFVVVAETGAYRLRRLWLTGPKAGADDVFAANLPGFPDNLSTGPGGLIWVAMAAPRDPVLDLLHRTRPGLRRALWALPSALLPGPRRTAWAIALDADGRVVRDLQRPGRGYHMVTSVCEHAGGLYLGSLVESSLGVVPLEKAG</sequence>
<dbReference type="GO" id="GO:0016787">
    <property type="term" value="F:hydrolase activity"/>
    <property type="evidence" value="ECO:0007669"/>
    <property type="project" value="TreeGrafter"/>
</dbReference>
<evidence type="ECO:0000256" key="3">
    <source>
        <dbReference type="ARBA" id="ARBA00023180"/>
    </source>
</evidence>
<dbReference type="Pfam" id="PF20067">
    <property type="entry name" value="SSL_N"/>
    <property type="match status" value="1"/>
</dbReference>
<proteinExistence type="inferred from homology"/>
<dbReference type="Proteomes" id="UP000222531">
    <property type="component" value="Unassembled WGS sequence"/>
</dbReference>
<evidence type="ECO:0000313" key="6">
    <source>
        <dbReference type="EMBL" id="PHQ51676.1"/>
    </source>
</evidence>
<gene>
    <name evidence="6" type="ORF">BLA24_11300</name>
</gene>
<organism evidence="6 7">
    <name type="scientific">Streptomyces cinnamoneus</name>
    <name type="common">Streptoverticillium cinnamoneum</name>
    <dbReference type="NCBI Taxonomy" id="53446"/>
    <lineage>
        <taxon>Bacteria</taxon>
        <taxon>Bacillati</taxon>
        <taxon>Actinomycetota</taxon>
        <taxon>Actinomycetes</taxon>
        <taxon>Kitasatosporales</taxon>
        <taxon>Streptomycetaceae</taxon>
        <taxon>Streptomyces</taxon>
        <taxon>Streptomyces cinnamoneus group</taxon>
    </lineage>
</organism>
<feature type="domain" description="Strictosidine synthase conserved region" evidence="5">
    <location>
        <begin position="133"/>
        <end position="216"/>
    </location>
</feature>
<feature type="region of interest" description="Disordered" evidence="4">
    <location>
        <begin position="1"/>
        <end position="45"/>
    </location>
</feature>